<evidence type="ECO:0000256" key="1">
    <source>
        <dbReference type="SAM" id="MobiDB-lite"/>
    </source>
</evidence>
<dbReference type="GO" id="GO:0016192">
    <property type="term" value="P:vesicle-mediated transport"/>
    <property type="evidence" value="ECO:0007669"/>
    <property type="project" value="InterPro"/>
</dbReference>
<dbReference type="EMBL" id="JASFZW010000001">
    <property type="protein sequence ID" value="KAK2080492.1"/>
    <property type="molecule type" value="Genomic_DNA"/>
</dbReference>
<reference evidence="2" key="1">
    <citation type="submission" date="2021-01" db="EMBL/GenBank/DDBJ databases">
        <authorList>
            <person name="Eckstrom K.M.E."/>
        </authorList>
    </citation>
    <scope>NUCLEOTIDE SEQUENCE</scope>
    <source>
        <strain evidence="2">UVCC 0001</strain>
    </source>
</reference>
<evidence type="ECO:0000313" key="3">
    <source>
        <dbReference type="Proteomes" id="UP001255856"/>
    </source>
</evidence>
<proteinExistence type="predicted"/>
<protein>
    <recommendedName>
        <fullName evidence="4">CCZ1/INTU/HSP4 first Longin domain-containing protein</fullName>
    </recommendedName>
</protein>
<organism evidence="2 3">
    <name type="scientific">Prototheca wickerhamii</name>
    <dbReference type="NCBI Taxonomy" id="3111"/>
    <lineage>
        <taxon>Eukaryota</taxon>
        <taxon>Viridiplantae</taxon>
        <taxon>Chlorophyta</taxon>
        <taxon>core chlorophytes</taxon>
        <taxon>Trebouxiophyceae</taxon>
        <taxon>Chlorellales</taxon>
        <taxon>Chlorellaceae</taxon>
        <taxon>Prototheca</taxon>
    </lineage>
</organism>
<dbReference type="PANTHER" id="PTHR13056">
    <property type="entry name" value="VACUOLAR FUSION PROTEIN CCZ1 HOMOLOG-RELATED"/>
    <property type="match status" value="1"/>
</dbReference>
<evidence type="ECO:0000313" key="2">
    <source>
        <dbReference type="EMBL" id="KAK2080492.1"/>
    </source>
</evidence>
<gene>
    <name evidence="2" type="ORF">QBZ16_000345</name>
</gene>
<name>A0AAD9MJV0_PROWI</name>
<keyword evidence="3" id="KW-1185">Reference proteome</keyword>
<feature type="region of interest" description="Disordered" evidence="1">
    <location>
        <begin position="398"/>
        <end position="418"/>
    </location>
</feature>
<accession>A0AAD9MJV0</accession>
<dbReference type="AlphaFoldDB" id="A0AAD9MJV0"/>
<sequence>MGPALLADFQFFLLDNRRSSRDGEELKRIVVAYPAVPRVSDLLWAAGLHSGTAAFARTFGESSGVTRSETHQAVWLNVEVAPGILLALTVSKAALPRHSTEDGLLSIMHQAHQLLVTLHGPLDAFLDSDGGDGVEDERGSVEGLASLSSGDRLRLPLQHFHGELLVPKSPLARELRNPFCSASGLTAAPVSRDTLHAAQALDTALREAGGGAVEGVLVTHEERPAWTSLAEGRAARLALWQAHERLAKGPSALVPGARFDSAPVGSLAVLLWIPGPGAAARLPTLCLGGQESEDRVACVVLCRKTGGPVKCLAVLRPEAVERRGALVIASVLAAAADALMTRLAREWGGEPLLPQHVHGFRFRAARYGLAGETTSTRQKVSAMTHADRAVAGSLRDTLARRRPLREPDSVPAEDEGRDTSQVIVRAVQGESWVVARTGLQSELLAVRQLSSEPTVRQLLPVVEALAHQLHLGD</sequence>
<evidence type="ECO:0008006" key="4">
    <source>
        <dbReference type="Google" id="ProtNLM"/>
    </source>
</evidence>
<dbReference type="GO" id="GO:0035658">
    <property type="term" value="C:Mon1-Ccz1 complex"/>
    <property type="evidence" value="ECO:0007669"/>
    <property type="project" value="InterPro"/>
</dbReference>
<dbReference type="PANTHER" id="PTHR13056:SF0">
    <property type="entry name" value="VACUOLAR FUSION PROTEIN CCZ1 HOMOLOG-RELATED"/>
    <property type="match status" value="1"/>
</dbReference>
<dbReference type="InterPro" id="IPR013176">
    <property type="entry name" value="Ccz1"/>
</dbReference>
<dbReference type="Proteomes" id="UP001255856">
    <property type="component" value="Unassembled WGS sequence"/>
</dbReference>
<comment type="caution">
    <text evidence="2">The sequence shown here is derived from an EMBL/GenBank/DDBJ whole genome shotgun (WGS) entry which is preliminary data.</text>
</comment>